<dbReference type="EMBL" id="JAACFV010000018">
    <property type="protein sequence ID" value="KAF7511650.1"/>
    <property type="molecule type" value="Genomic_DNA"/>
</dbReference>
<gene>
    <name evidence="1" type="ORF">GJ744_003813</name>
</gene>
<dbReference type="Proteomes" id="UP000606974">
    <property type="component" value="Unassembled WGS sequence"/>
</dbReference>
<evidence type="ECO:0000313" key="2">
    <source>
        <dbReference type="Proteomes" id="UP000606974"/>
    </source>
</evidence>
<name>A0A8H7AM07_9EURO</name>
<reference evidence="1" key="1">
    <citation type="submission" date="2020-02" db="EMBL/GenBank/DDBJ databases">
        <authorList>
            <person name="Palmer J.M."/>
        </authorList>
    </citation>
    <scope>NUCLEOTIDE SEQUENCE</scope>
    <source>
        <strain evidence="1">EPUS1.4</strain>
        <tissue evidence="1">Thallus</tissue>
    </source>
</reference>
<dbReference type="AlphaFoldDB" id="A0A8H7AM07"/>
<accession>A0A8H7AM07</accession>
<organism evidence="1 2">
    <name type="scientific">Endocarpon pusillum</name>
    <dbReference type="NCBI Taxonomy" id="364733"/>
    <lineage>
        <taxon>Eukaryota</taxon>
        <taxon>Fungi</taxon>
        <taxon>Dikarya</taxon>
        <taxon>Ascomycota</taxon>
        <taxon>Pezizomycotina</taxon>
        <taxon>Eurotiomycetes</taxon>
        <taxon>Chaetothyriomycetidae</taxon>
        <taxon>Verrucariales</taxon>
        <taxon>Verrucariaceae</taxon>
        <taxon>Endocarpon</taxon>
    </lineage>
</organism>
<evidence type="ECO:0000313" key="1">
    <source>
        <dbReference type="EMBL" id="KAF7511650.1"/>
    </source>
</evidence>
<keyword evidence="2" id="KW-1185">Reference proteome</keyword>
<comment type="caution">
    <text evidence="1">The sequence shown here is derived from an EMBL/GenBank/DDBJ whole genome shotgun (WGS) entry which is preliminary data.</text>
</comment>
<sequence>MALVLVLVEMPGFDEASPSENTQFDLTIHLVKYARRLTPLTISGLPLFAALTISR</sequence>
<proteinExistence type="predicted"/>
<protein>
    <submittedName>
        <fullName evidence="1">Uncharacterized protein</fullName>
    </submittedName>
</protein>